<evidence type="ECO:0000313" key="10">
    <source>
        <dbReference type="EMBL" id="ACM18435.1"/>
    </source>
</evidence>
<evidence type="ECO:0000256" key="1">
    <source>
        <dbReference type="ARBA" id="ARBA00001966"/>
    </source>
</evidence>
<dbReference type="KEGG" id="geo:Geob_0058"/>
<dbReference type="OrthoDB" id="9762608at2"/>
<organism evidence="10 11">
    <name type="scientific">Geotalea daltonii (strain DSM 22248 / JCM 15807 / FRC-32)</name>
    <name type="common">Geobacter daltonii</name>
    <dbReference type="NCBI Taxonomy" id="316067"/>
    <lineage>
        <taxon>Bacteria</taxon>
        <taxon>Pseudomonadati</taxon>
        <taxon>Thermodesulfobacteriota</taxon>
        <taxon>Desulfuromonadia</taxon>
        <taxon>Geobacterales</taxon>
        <taxon>Geobacteraceae</taxon>
        <taxon>Geotalea</taxon>
    </lineage>
</organism>
<proteinExistence type="predicted"/>
<dbReference type="PROSITE" id="PS51918">
    <property type="entry name" value="RADICAL_SAM"/>
    <property type="match status" value="1"/>
</dbReference>
<dbReference type="SMART" id="SM00729">
    <property type="entry name" value="Elp3"/>
    <property type="match status" value="1"/>
</dbReference>
<evidence type="ECO:0000256" key="6">
    <source>
        <dbReference type="ARBA" id="ARBA00023004"/>
    </source>
</evidence>
<keyword evidence="2" id="KW-0489">Methyltransferase</keyword>
<dbReference type="HOGENOM" id="CLU_021572_5_1_7"/>
<keyword evidence="11" id="KW-1185">Reference proteome</keyword>
<dbReference type="GO" id="GO:0051539">
    <property type="term" value="F:4 iron, 4 sulfur cluster binding"/>
    <property type="evidence" value="ECO:0007669"/>
    <property type="project" value="UniProtKB-KW"/>
</dbReference>
<dbReference type="GO" id="GO:0046872">
    <property type="term" value="F:metal ion binding"/>
    <property type="evidence" value="ECO:0007669"/>
    <property type="project" value="UniProtKB-KW"/>
</dbReference>
<dbReference type="Gene3D" id="3.40.50.280">
    <property type="entry name" value="Cobalamin-binding domain"/>
    <property type="match status" value="1"/>
</dbReference>
<keyword evidence="6" id="KW-0408">Iron</keyword>
<dbReference type="InterPro" id="IPR006638">
    <property type="entry name" value="Elp3/MiaA/NifB-like_rSAM"/>
</dbReference>
<dbReference type="SUPFAM" id="SSF102114">
    <property type="entry name" value="Radical SAM enzymes"/>
    <property type="match status" value="1"/>
</dbReference>
<dbReference type="SFLD" id="SFLDS00029">
    <property type="entry name" value="Radical_SAM"/>
    <property type="match status" value="1"/>
</dbReference>
<dbReference type="InterPro" id="IPR034466">
    <property type="entry name" value="Methyltransferase_Class_B"/>
</dbReference>
<keyword evidence="7" id="KW-0411">Iron-sulfur</keyword>
<dbReference type="Pfam" id="PF04055">
    <property type="entry name" value="Radical_SAM"/>
    <property type="match status" value="1"/>
</dbReference>
<reference evidence="10 11" key="1">
    <citation type="submission" date="2009-01" db="EMBL/GenBank/DDBJ databases">
        <title>Complete sequence of Geobacter sp. FRC-32.</title>
        <authorList>
            <consortium name="US DOE Joint Genome Institute"/>
            <person name="Lucas S."/>
            <person name="Copeland A."/>
            <person name="Lapidus A."/>
            <person name="Glavina del Rio T."/>
            <person name="Dalin E."/>
            <person name="Tice H."/>
            <person name="Bruce D."/>
            <person name="Goodwin L."/>
            <person name="Pitluck S."/>
            <person name="Saunders E."/>
            <person name="Brettin T."/>
            <person name="Detter J.C."/>
            <person name="Han C."/>
            <person name="Larimer F."/>
            <person name="Land M."/>
            <person name="Hauser L."/>
            <person name="Kyrpides N."/>
            <person name="Ovchinnikova G."/>
            <person name="Kostka J."/>
            <person name="Richardson P."/>
        </authorList>
    </citation>
    <scope>NUCLEOTIDE SEQUENCE [LARGE SCALE GENOMIC DNA]</scope>
    <source>
        <strain evidence="11">DSM 22248 / JCM 15807 / FRC-32</strain>
    </source>
</reference>
<dbReference type="PANTHER" id="PTHR43409">
    <property type="entry name" value="ANAEROBIC MAGNESIUM-PROTOPORPHYRIN IX MONOMETHYL ESTER CYCLASE-RELATED"/>
    <property type="match status" value="1"/>
</dbReference>
<dbReference type="AlphaFoldDB" id="B9M7X7"/>
<keyword evidence="3" id="KW-0808">Transferase</keyword>
<feature type="domain" description="B12-binding" evidence="8">
    <location>
        <begin position="1"/>
        <end position="133"/>
    </location>
</feature>
<dbReference type="RefSeq" id="WP_012645164.1">
    <property type="nucleotide sequence ID" value="NC_011979.1"/>
</dbReference>
<evidence type="ECO:0000256" key="5">
    <source>
        <dbReference type="ARBA" id="ARBA00022723"/>
    </source>
</evidence>
<dbReference type="Pfam" id="PF02310">
    <property type="entry name" value="B12-binding"/>
    <property type="match status" value="1"/>
</dbReference>
<dbReference type="GO" id="GO:0003824">
    <property type="term" value="F:catalytic activity"/>
    <property type="evidence" value="ECO:0007669"/>
    <property type="project" value="InterPro"/>
</dbReference>
<evidence type="ECO:0000256" key="3">
    <source>
        <dbReference type="ARBA" id="ARBA00022679"/>
    </source>
</evidence>
<dbReference type="GO" id="GO:0005829">
    <property type="term" value="C:cytosol"/>
    <property type="evidence" value="ECO:0007669"/>
    <property type="project" value="TreeGrafter"/>
</dbReference>
<dbReference type="GO" id="GO:0031419">
    <property type="term" value="F:cobalamin binding"/>
    <property type="evidence" value="ECO:0007669"/>
    <property type="project" value="InterPro"/>
</dbReference>
<gene>
    <name evidence="10" type="ordered locus">Geob_0058</name>
</gene>
<dbReference type="PANTHER" id="PTHR43409:SF7">
    <property type="entry name" value="BLL1977 PROTEIN"/>
    <property type="match status" value="1"/>
</dbReference>
<evidence type="ECO:0000256" key="7">
    <source>
        <dbReference type="ARBA" id="ARBA00023014"/>
    </source>
</evidence>
<protein>
    <submittedName>
        <fullName evidence="10">Radical SAM domain iron-sulfur cluster-binding oxidoreductase with cobamide-binding-like domain</fullName>
    </submittedName>
</protein>
<dbReference type="STRING" id="316067.Geob_0058"/>
<evidence type="ECO:0000259" key="9">
    <source>
        <dbReference type="PROSITE" id="PS51918"/>
    </source>
</evidence>
<dbReference type="InterPro" id="IPR023404">
    <property type="entry name" value="rSAM_horseshoe"/>
</dbReference>
<keyword evidence="4" id="KW-0949">S-adenosyl-L-methionine</keyword>
<dbReference type="EMBL" id="CP001390">
    <property type="protein sequence ID" value="ACM18435.1"/>
    <property type="molecule type" value="Genomic_DNA"/>
</dbReference>
<feature type="domain" description="Radical SAM core" evidence="9">
    <location>
        <begin position="154"/>
        <end position="374"/>
    </location>
</feature>
<dbReference type="SFLD" id="SFLDG01082">
    <property type="entry name" value="B12-binding_domain_containing"/>
    <property type="match status" value="1"/>
</dbReference>
<keyword evidence="5" id="KW-0479">Metal-binding</keyword>
<dbReference type="PROSITE" id="PS51332">
    <property type="entry name" value="B12_BINDING"/>
    <property type="match status" value="1"/>
</dbReference>
<dbReference type="InterPro" id="IPR058240">
    <property type="entry name" value="rSAM_sf"/>
</dbReference>
<dbReference type="SFLD" id="SFLDG01123">
    <property type="entry name" value="methyltransferase_(Class_B)"/>
    <property type="match status" value="1"/>
</dbReference>
<evidence type="ECO:0000256" key="4">
    <source>
        <dbReference type="ARBA" id="ARBA00022691"/>
    </source>
</evidence>
<name>B9M7X7_GEODF</name>
<accession>B9M7X7</accession>
<dbReference type="Proteomes" id="UP000007721">
    <property type="component" value="Chromosome"/>
</dbReference>
<dbReference type="InterPro" id="IPR006158">
    <property type="entry name" value="Cobalamin-bd"/>
</dbReference>
<dbReference type="eggNOG" id="COG1032">
    <property type="taxonomic scope" value="Bacteria"/>
</dbReference>
<evidence type="ECO:0000313" key="11">
    <source>
        <dbReference type="Proteomes" id="UP000007721"/>
    </source>
</evidence>
<sequence>MKLILVSPPFGEKGQKSKGLPIAPPVLEYLAGLTLQVRPDVTVELVDANKEQFNPDQADADLISFTVLTPQAPWVYRMADRLRQMGRQVLLGGIHVTALPDEAGRHADAIVLGEAEEIWGALLDDAEKRRLKPVYQGGFPELKGLSRPITNLWKTNYVYGYFQTSRGCPHRCTFCSVHEFFGGRVRTRPIDEVVAEIAQSKRRLFWGIDDNVWGVNMDYTIELYLEMGKSLRGKSWFGSGDLVSVDHPRAGELLTNARKAGLTAVLVGWESNNIGSLEEYKAVTKQGRQRRDAIKKIRDHGIEVMLFMMIGGRQDRREDYEGILKLCDELKVSAHPVMTTPFPGTQLYELYKPYLVPGLDWDSFDGNHAVFTHDDPLMSIDYREEAIVKLRAELFTIPRILGRIPQISWRGFPMSHITSWMIQYPQGRAFTQFAREREALKKTEAPG</sequence>
<dbReference type="InterPro" id="IPR007197">
    <property type="entry name" value="rSAM"/>
</dbReference>
<dbReference type="Gene3D" id="3.80.30.20">
    <property type="entry name" value="tm_1862 like domain"/>
    <property type="match status" value="1"/>
</dbReference>
<comment type="cofactor">
    <cofactor evidence="1">
        <name>[4Fe-4S] cluster</name>
        <dbReference type="ChEBI" id="CHEBI:49883"/>
    </cofactor>
</comment>
<evidence type="ECO:0000256" key="2">
    <source>
        <dbReference type="ARBA" id="ARBA00022603"/>
    </source>
</evidence>
<dbReference type="CDD" id="cd01335">
    <property type="entry name" value="Radical_SAM"/>
    <property type="match status" value="1"/>
</dbReference>
<evidence type="ECO:0000259" key="8">
    <source>
        <dbReference type="PROSITE" id="PS51332"/>
    </source>
</evidence>
<dbReference type="InterPro" id="IPR051198">
    <property type="entry name" value="BchE-like"/>
</dbReference>